<evidence type="ECO:0000259" key="1">
    <source>
        <dbReference type="Pfam" id="PF06527"/>
    </source>
</evidence>
<keyword evidence="3" id="KW-1185">Reference proteome</keyword>
<sequence>MPPERATQIKESMKSNYGGNIHTRIGLSASNISQPKYFCFCPQCLQEDEEKYGEFYWHRIHQLSCVLVCPTHNISLQNSTLLFQQLNQHHYQVANRKNCISDNVVKKYSPQN</sequence>
<evidence type="ECO:0000313" key="3">
    <source>
        <dbReference type="Proteomes" id="UP000654604"/>
    </source>
</evidence>
<gene>
    <name evidence="2" type="ORF">IQ215_02770</name>
</gene>
<dbReference type="InterPro" id="IPR009492">
    <property type="entry name" value="TniQ"/>
</dbReference>
<dbReference type="Proteomes" id="UP000654604">
    <property type="component" value="Unassembled WGS sequence"/>
</dbReference>
<accession>A0ABR9V144</accession>
<comment type="caution">
    <text evidence="2">The sequence shown here is derived from an EMBL/GenBank/DDBJ whole genome shotgun (WGS) entry which is preliminary data.</text>
</comment>
<name>A0ABR9V144_9CHRO</name>
<protein>
    <submittedName>
        <fullName evidence="2">TniQ family protein</fullName>
    </submittedName>
</protein>
<dbReference type="Pfam" id="PF06527">
    <property type="entry name" value="TniQ"/>
    <property type="match status" value="1"/>
</dbReference>
<reference evidence="2 3" key="1">
    <citation type="submission" date="2020-10" db="EMBL/GenBank/DDBJ databases">
        <authorList>
            <person name="Castelo-Branco R."/>
            <person name="Eusebio N."/>
            <person name="Adriana R."/>
            <person name="Vieira A."/>
            <person name="Brugerolle De Fraissinette N."/>
            <person name="Rezende De Castro R."/>
            <person name="Schneider M.P."/>
            <person name="Vasconcelos V."/>
            <person name="Leao P.N."/>
        </authorList>
    </citation>
    <scope>NUCLEOTIDE SEQUENCE [LARGE SCALE GENOMIC DNA]</scope>
    <source>
        <strain evidence="2 3">LEGE 03274</strain>
    </source>
</reference>
<evidence type="ECO:0000313" key="2">
    <source>
        <dbReference type="EMBL" id="MBE9221610.1"/>
    </source>
</evidence>
<organism evidence="2 3">
    <name type="scientific">Cyanobacterium stanieri LEGE 03274</name>
    <dbReference type="NCBI Taxonomy" id="1828756"/>
    <lineage>
        <taxon>Bacteria</taxon>
        <taxon>Bacillati</taxon>
        <taxon>Cyanobacteriota</taxon>
        <taxon>Cyanophyceae</taxon>
        <taxon>Oscillatoriophycideae</taxon>
        <taxon>Chroococcales</taxon>
        <taxon>Geminocystaceae</taxon>
        <taxon>Cyanobacterium</taxon>
    </lineage>
</organism>
<proteinExistence type="predicted"/>
<dbReference type="EMBL" id="JADEWC010000004">
    <property type="protein sequence ID" value="MBE9221610.1"/>
    <property type="molecule type" value="Genomic_DNA"/>
</dbReference>
<feature type="domain" description="TniQ" evidence="1">
    <location>
        <begin position="11"/>
        <end position="76"/>
    </location>
</feature>